<dbReference type="InterPro" id="IPR011045">
    <property type="entry name" value="N2O_reductase_N"/>
</dbReference>
<dbReference type="InterPro" id="IPR051200">
    <property type="entry name" value="Host-pathogen_enzymatic-act"/>
</dbReference>
<dbReference type="Proteomes" id="UP000241167">
    <property type="component" value="Unassembled WGS sequence"/>
</dbReference>
<dbReference type="NCBIfam" id="TIGR02276">
    <property type="entry name" value="beta_rpt_yvtn"/>
    <property type="match status" value="1"/>
</dbReference>
<organism evidence="2 3">
    <name type="scientific">Allosphingosinicella deserti</name>
    <dbReference type="NCBI Taxonomy" id="2116704"/>
    <lineage>
        <taxon>Bacteria</taxon>
        <taxon>Pseudomonadati</taxon>
        <taxon>Pseudomonadota</taxon>
        <taxon>Alphaproteobacteria</taxon>
        <taxon>Sphingomonadales</taxon>
        <taxon>Sphingomonadaceae</taxon>
        <taxon>Allosphingosinicella</taxon>
    </lineage>
</organism>
<protein>
    <recommendedName>
        <fullName evidence="4">YncE family protein</fullName>
    </recommendedName>
</protein>
<dbReference type="AlphaFoldDB" id="A0A2P7QLJ8"/>
<dbReference type="InterPro" id="IPR011964">
    <property type="entry name" value="YVTN_b-propeller_repeat"/>
</dbReference>
<evidence type="ECO:0000256" key="1">
    <source>
        <dbReference type="SAM" id="MobiDB-lite"/>
    </source>
</evidence>
<accession>A0A2P7QLJ8</accession>
<dbReference type="EMBL" id="PXYI01000005">
    <property type="protein sequence ID" value="PSJ38842.1"/>
    <property type="molecule type" value="Genomic_DNA"/>
</dbReference>
<proteinExistence type="predicted"/>
<evidence type="ECO:0008006" key="4">
    <source>
        <dbReference type="Google" id="ProtNLM"/>
    </source>
</evidence>
<dbReference type="SUPFAM" id="SSF50974">
    <property type="entry name" value="Nitrous oxide reductase, N-terminal domain"/>
    <property type="match status" value="1"/>
</dbReference>
<dbReference type="Gene3D" id="2.130.10.10">
    <property type="entry name" value="YVTN repeat-like/Quinoprotein amine dehydrogenase"/>
    <property type="match status" value="3"/>
</dbReference>
<feature type="compositionally biased region" description="Basic and acidic residues" evidence="1">
    <location>
        <begin position="20"/>
        <end position="35"/>
    </location>
</feature>
<dbReference type="InterPro" id="IPR015943">
    <property type="entry name" value="WD40/YVTN_repeat-like_dom_sf"/>
</dbReference>
<dbReference type="PANTHER" id="PTHR47197">
    <property type="entry name" value="PROTEIN NIRF"/>
    <property type="match status" value="1"/>
</dbReference>
<dbReference type="PANTHER" id="PTHR47197:SF3">
    <property type="entry name" value="DIHYDRO-HEME D1 DEHYDROGENASE"/>
    <property type="match status" value="1"/>
</dbReference>
<dbReference type="InterPro" id="IPR019405">
    <property type="entry name" value="Lactonase_7-beta_prop"/>
</dbReference>
<evidence type="ECO:0000313" key="3">
    <source>
        <dbReference type="Proteomes" id="UP000241167"/>
    </source>
</evidence>
<sequence>MRPHQDCAITPPPPHTQRRAPIDSHCADAARERPGNRPGPDASTNRRKYPLSRAGLRDDRVAPLSKDMPMKLLALAALLVTTAMPAAAETLLVGNKGEDSLSFVDLATGKELGRAATGRMPHEIALSPDGRQAAVVAYGAASIDIFDVAARTRVRTIDLAPNAGPHGLVWLADGRLIATTERSRSLTIVDTRNGDAVRTIPTAQEATHMVAVSADGQRAYTANMRSGSVSVIDLKAGRKLRDIPVGGEPEAIALSRDGKILWVGDNKGARVQAFSTSAAVHDPLATVATGGRPIRVAVSPDGKWVVTSDLEAGSLTLIDARTRKKVRSVPVSGTADAQQVTILFSADGTRLYVAETGRDQVAEIAFPSGKVLRRLAAGKAGDGLGIAP</sequence>
<reference evidence="2 3" key="1">
    <citation type="submission" date="2018-03" db="EMBL/GenBank/DDBJ databases">
        <title>The draft genome of Sphingosinicella sp. GL-C-18.</title>
        <authorList>
            <person name="Liu L."/>
            <person name="Li L."/>
            <person name="Liang L."/>
            <person name="Zhang X."/>
            <person name="Wang T."/>
        </authorList>
    </citation>
    <scope>NUCLEOTIDE SEQUENCE [LARGE SCALE GENOMIC DNA]</scope>
    <source>
        <strain evidence="2 3">GL-C-18</strain>
    </source>
</reference>
<keyword evidence="3" id="KW-1185">Reference proteome</keyword>
<comment type="caution">
    <text evidence="2">The sequence shown here is derived from an EMBL/GenBank/DDBJ whole genome shotgun (WGS) entry which is preliminary data.</text>
</comment>
<name>A0A2P7QLJ8_9SPHN</name>
<dbReference type="Pfam" id="PF10282">
    <property type="entry name" value="Lactonase"/>
    <property type="match status" value="1"/>
</dbReference>
<feature type="region of interest" description="Disordered" evidence="1">
    <location>
        <begin position="1"/>
        <end position="54"/>
    </location>
</feature>
<gene>
    <name evidence="2" type="ORF">C7I55_16070</name>
</gene>
<evidence type="ECO:0000313" key="2">
    <source>
        <dbReference type="EMBL" id="PSJ38842.1"/>
    </source>
</evidence>